<protein>
    <submittedName>
        <fullName evidence="2">Uroporphyrinogen-III decarboxylase</fullName>
    </submittedName>
</protein>
<evidence type="ECO:0000259" key="1">
    <source>
        <dbReference type="Pfam" id="PF01208"/>
    </source>
</evidence>
<dbReference type="SUPFAM" id="SSF51726">
    <property type="entry name" value="UROD/MetE-like"/>
    <property type="match status" value="1"/>
</dbReference>
<organism evidence="2 3">
    <name type="scientific">Tectimicrobiota bacterium</name>
    <dbReference type="NCBI Taxonomy" id="2528274"/>
    <lineage>
        <taxon>Bacteria</taxon>
        <taxon>Pseudomonadati</taxon>
        <taxon>Nitrospinota/Tectimicrobiota group</taxon>
        <taxon>Candidatus Tectimicrobiota</taxon>
    </lineage>
</organism>
<dbReference type="Gene3D" id="3.20.20.210">
    <property type="match status" value="1"/>
</dbReference>
<dbReference type="InterPro" id="IPR038071">
    <property type="entry name" value="UROD/MetE-like_sf"/>
</dbReference>
<dbReference type="Proteomes" id="UP000772181">
    <property type="component" value="Unassembled WGS sequence"/>
</dbReference>
<comment type="caution">
    <text evidence="2">The sequence shown here is derived from an EMBL/GenBank/DDBJ whole genome shotgun (WGS) entry which is preliminary data.</text>
</comment>
<sequence length="376" mass="42121">MSNETQYQERLIRIEKAINLEPVDRIPVLYMGAAFSPRYMGMSMAQFCADPEAALRVTLATMNRLRDVDGINMFPPGRISVGQSYAWLSKVAVPGRELPEDSLWQIQEAEVMTVEDYDTIINKGWRAFLSHHMPKILDMEEAQANSVWVRNNAPGLSRKFREQGFVLLSGGVTTIPFEYFCGGRSMSRFFVDLYRIPDKVKAAMDVALPDMIQAGLRFARNSGVPRVWVGGWRAASALVAPKIWDKLVFPYYYEMVTALAENGICSVLHFDQDWTRDLARLRELPAKKCILNPDGMTDVRKAKNILGDHMAILGDVPCALLANGTPDDVYNYVRDLVRDIGPKGLILCPGCDAPINTRPENMETFVAASRDFGSAV</sequence>
<dbReference type="GO" id="GO:0006779">
    <property type="term" value="P:porphyrin-containing compound biosynthetic process"/>
    <property type="evidence" value="ECO:0007669"/>
    <property type="project" value="InterPro"/>
</dbReference>
<dbReference type="EMBL" id="JACQWF010000142">
    <property type="protein sequence ID" value="MBI4595361.1"/>
    <property type="molecule type" value="Genomic_DNA"/>
</dbReference>
<proteinExistence type="predicted"/>
<evidence type="ECO:0000313" key="2">
    <source>
        <dbReference type="EMBL" id="MBI4595361.1"/>
    </source>
</evidence>
<dbReference type="Pfam" id="PF01208">
    <property type="entry name" value="URO-D"/>
    <property type="match status" value="1"/>
</dbReference>
<dbReference type="PANTHER" id="PTHR47099:SF1">
    <property type="entry name" value="METHYLCOBAMIDE:COM METHYLTRANSFERASE MTBA"/>
    <property type="match status" value="1"/>
</dbReference>
<dbReference type="GO" id="GO:0004853">
    <property type="term" value="F:uroporphyrinogen decarboxylase activity"/>
    <property type="evidence" value="ECO:0007669"/>
    <property type="project" value="InterPro"/>
</dbReference>
<evidence type="ECO:0000313" key="3">
    <source>
        <dbReference type="Proteomes" id="UP000772181"/>
    </source>
</evidence>
<accession>A0A933GL06</accession>
<dbReference type="InterPro" id="IPR052024">
    <property type="entry name" value="Methanogen_methyltrans"/>
</dbReference>
<name>A0A933GL06_UNCTE</name>
<gene>
    <name evidence="2" type="ORF">HY730_03175</name>
</gene>
<reference evidence="2" key="1">
    <citation type="submission" date="2020-07" db="EMBL/GenBank/DDBJ databases">
        <title>Huge and variable diversity of episymbiotic CPR bacteria and DPANN archaea in groundwater ecosystems.</title>
        <authorList>
            <person name="He C.Y."/>
            <person name="Keren R."/>
            <person name="Whittaker M."/>
            <person name="Farag I.F."/>
            <person name="Doudna J."/>
            <person name="Cate J.H.D."/>
            <person name="Banfield J.F."/>
        </authorList>
    </citation>
    <scope>NUCLEOTIDE SEQUENCE</scope>
    <source>
        <strain evidence="2">NC_groundwater_1482_Ag_S-0.65um_47_24</strain>
    </source>
</reference>
<dbReference type="InterPro" id="IPR000257">
    <property type="entry name" value="Uroporphyrinogen_deCOase"/>
</dbReference>
<dbReference type="AlphaFoldDB" id="A0A933GL06"/>
<feature type="domain" description="Uroporphyrinogen decarboxylase (URO-D)" evidence="1">
    <location>
        <begin position="181"/>
        <end position="371"/>
    </location>
</feature>
<dbReference type="PANTHER" id="PTHR47099">
    <property type="entry name" value="METHYLCOBAMIDE:COM METHYLTRANSFERASE MTBA"/>
    <property type="match status" value="1"/>
</dbReference>